<sequence length="101" mass="12184">MSKKKRPEYVKIECQKVLDRIEEELIKPEPKLSAQDIENGNYEVPKKILLTAKKEIKKMMEVLDKNRYTPTFTYPLFHNCRKKTELSELLLRIEYVYIEYT</sequence>
<accession>A0AB73C1U5</accession>
<reference evidence="1 2" key="1">
    <citation type="submission" date="2014-01" db="EMBL/GenBank/DDBJ databases">
        <title>Comparative genomics of Fusobacterium necrophorum wild isolates.</title>
        <authorList>
            <person name="Kittichotirat W."/>
            <person name="Bumgarner R.E."/>
            <person name="Lawrence P."/>
        </authorList>
    </citation>
    <scope>NUCLEOTIDE SEQUENCE [LARGE SCALE GENOMIC DNA]</scope>
    <source>
        <strain evidence="1 2">DJ-2</strain>
    </source>
</reference>
<gene>
    <name evidence="1" type="ORF">FUSO8_08620</name>
</gene>
<organism evidence="1 2">
    <name type="scientific">Fusobacterium necrophorum DJ-2</name>
    <dbReference type="NCBI Taxonomy" id="1441737"/>
    <lineage>
        <taxon>Bacteria</taxon>
        <taxon>Fusobacteriati</taxon>
        <taxon>Fusobacteriota</taxon>
        <taxon>Fusobacteriia</taxon>
        <taxon>Fusobacteriales</taxon>
        <taxon>Fusobacteriaceae</taxon>
        <taxon>Fusobacterium</taxon>
    </lineage>
</organism>
<comment type="caution">
    <text evidence="1">The sequence shown here is derived from an EMBL/GenBank/DDBJ whole genome shotgun (WGS) entry which is preliminary data.</text>
</comment>
<evidence type="ECO:0000313" key="1">
    <source>
        <dbReference type="EMBL" id="KDE70905.1"/>
    </source>
</evidence>
<proteinExistence type="predicted"/>
<dbReference type="EMBL" id="JAAH01000116">
    <property type="protein sequence ID" value="KDE70905.1"/>
    <property type="molecule type" value="Genomic_DNA"/>
</dbReference>
<dbReference type="RefSeq" id="WP_035905160.1">
    <property type="nucleotide sequence ID" value="NZ_JAAH01000116.1"/>
</dbReference>
<dbReference type="AlphaFoldDB" id="A0AB73C1U5"/>
<evidence type="ECO:0000313" key="2">
    <source>
        <dbReference type="Proteomes" id="UP000027058"/>
    </source>
</evidence>
<dbReference type="Proteomes" id="UP000027058">
    <property type="component" value="Unassembled WGS sequence"/>
</dbReference>
<name>A0AB73C1U5_9FUSO</name>
<protein>
    <submittedName>
        <fullName evidence="1">Uncharacterized protein</fullName>
    </submittedName>
</protein>